<organism evidence="2">
    <name type="scientific">marine sediment metagenome</name>
    <dbReference type="NCBI Taxonomy" id="412755"/>
    <lineage>
        <taxon>unclassified sequences</taxon>
        <taxon>metagenomes</taxon>
        <taxon>ecological metagenomes</taxon>
    </lineage>
</organism>
<evidence type="ECO:0000256" key="1">
    <source>
        <dbReference type="SAM" id="MobiDB-lite"/>
    </source>
</evidence>
<feature type="compositionally biased region" description="Basic residues" evidence="1">
    <location>
        <begin position="10"/>
        <end position="24"/>
    </location>
</feature>
<proteinExistence type="predicted"/>
<name>A0A0F9PN02_9ZZZZ</name>
<gene>
    <name evidence="2" type="ORF">LCGC14_0879490</name>
</gene>
<feature type="region of interest" description="Disordered" evidence="1">
    <location>
        <begin position="1"/>
        <end position="45"/>
    </location>
</feature>
<comment type="caution">
    <text evidence="2">The sequence shown here is derived from an EMBL/GenBank/DDBJ whole genome shotgun (WGS) entry which is preliminary data.</text>
</comment>
<protein>
    <submittedName>
        <fullName evidence="2">Uncharacterized protein</fullName>
    </submittedName>
</protein>
<accession>A0A0F9PN02</accession>
<sequence>MPKKSSYPGTKKRGVSAAARKRKAGGLSGRQFGKTVSSAAKKRRR</sequence>
<dbReference type="EMBL" id="LAZR01002757">
    <property type="protein sequence ID" value="KKN25957.1"/>
    <property type="molecule type" value="Genomic_DNA"/>
</dbReference>
<reference evidence="2" key="1">
    <citation type="journal article" date="2015" name="Nature">
        <title>Complex archaea that bridge the gap between prokaryotes and eukaryotes.</title>
        <authorList>
            <person name="Spang A."/>
            <person name="Saw J.H."/>
            <person name="Jorgensen S.L."/>
            <person name="Zaremba-Niedzwiedzka K."/>
            <person name="Martijn J."/>
            <person name="Lind A.E."/>
            <person name="van Eijk R."/>
            <person name="Schleper C."/>
            <person name="Guy L."/>
            <person name="Ettema T.J."/>
        </authorList>
    </citation>
    <scope>NUCLEOTIDE SEQUENCE</scope>
</reference>
<evidence type="ECO:0000313" key="2">
    <source>
        <dbReference type="EMBL" id="KKN25957.1"/>
    </source>
</evidence>
<dbReference type="AlphaFoldDB" id="A0A0F9PN02"/>